<keyword evidence="3" id="KW-0238">DNA-binding</keyword>
<reference evidence="6 7" key="1">
    <citation type="submission" date="2019-07" db="EMBL/GenBank/DDBJ databases">
        <title>Genome sequencing for Ferrovibrio sp. K5.</title>
        <authorList>
            <person name="Park S.-J."/>
        </authorList>
    </citation>
    <scope>NUCLEOTIDE SEQUENCE [LARGE SCALE GENOMIC DNA]</scope>
    <source>
        <strain evidence="6 7">K5</strain>
    </source>
</reference>
<dbReference type="PROSITE" id="PS50931">
    <property type="entry name" value="HTH_LYSR"/>
    <property type="match status" value="1"/>
</dbReference>
<dbReference type="EMBL" id="CP041636">
    <property type="protein sequence ID" value="QDO98091.1"/>
    <property type="molecule type" value="Genomic_DNA"/>
</dbReference>
<dbReference type="AlphaFoldDB" id="A0A516H2T2"/>
<comment type="similarity">
    <text evidence="1">Belongs to the LysR transcriptional regulatory family.</text>
</comment>
<dbReference type="GO" id="GO:0003700">
    <property type="term" value="F:DNA-binding transcription factor activity"/>
    <property type="evidence" value="ECO:0007669"/>
    <property type="project" value="InterPro"/>
</dbReference>
<dbReference type="Gene3D" id="1.10.10.10">
    <property type="entry name" value="Winged helix-like DNA-binding domain superfamily/Winged helix DNA-binding domain"/>
    <property type="match status" value="1"/>
</dbReference>
<dbReference type="PANTHER" id="PTHR30537:SF5">
    <property type="entry name" value="HTH-TYPE TRANSCRIPTIONAL ACTIVATOR TTDR-RELATED"/>
    <property type="match status" value="1"/>
</dbReference>
<evidence type="ECO:0000313" key="6">
    <source>
        <dbReference type="EMBL" id="QDO98091.1"/>
    </source>
</evidence>
<dbReference type="PRINTS" id="PR00039">
    <property type="entry name" value="HTHLYSR"/>
</dbReference>
<dbReference type="FunFam" id="1.10.10.10:FF:000001">
    <property type="entry name" value="LysR family transcriptional regulator"/>
    <property type="match status" value="1"/>
</dbReference>
<feature type="domain" description="HTH lysR-type" evidence="5">
    <location>
        <begin position="1"/>
        <end position="59"/>
    </location>
</feature>
<dbReference type="OrthoDB" id="9812435at2"/>
<dbReference type="RefSeq" id="WP_144069072.1">
    <property type="nucleotide sequence ID" value="NZ_CP041636.1"/>
</dbReference>
<dbReference type="GO" id="GO:0006351">
    <property type="term" value="P:DNA-templated transcription"/>
    <property type="evidence" value="ECO:0007669"/>
    <property type="project" value="TreeGrafter"/>
</dbReference>
<name>A0A516H2T2_9PROT</name>
<dbReference type="Gene3D" id="3.40.190.290">
    <property type="match status" value="1"/>
</dbReference>
<keyword evidence="2" id="KW-0805">Transcription regulation</keyword>
<proteinExistence type="inferred from homology"/>
<evidence type="ECO:0000256" key="4">
    <source>
        <dbReference type="ARBA" id="ARBA00023163"/>
    </source>
</evidence>
<dbReference type="InterPro" id="IPR036388">
    <property type="entry name" value="WH-like_DNA-bd_sf"/>
</dbReference>
<sequence>MDHLADLAVFARVVEQESFSGAAESLGLSKSAVSKQISRLEQRLGAQLLQRTTRKLSLTETGRIVLEHAQRVLVEAEAAEAAVQNLQALPRGLLRVNLPMSFGLNYVAPLLPELLALCPELKVDLTFNDRTIDLLEEEVDVAIRIGANLADSTLTARRLAPVRSITCAAESYLRKAGVPLKPDDLRQHECLLYKYLPEPGLWRYEGPGGPYAVKVSGRLTTNNGDSLRDAAIAGHGIARLPSFIVGPDIAQKRLVSLLETYEPAPLGIYAVYPAQRYLTPKVRAFIDFYAGRFGPEPPWECVLADTARARNASGNMKSA</sequence>
<dbReference type="InterPro" id="IPR058163">
    <property type="entry name" value="LysR-type_TF_proteobact-type"/>
</dbReference>
<dbReference type="InterPro" id="IPR000847">
    <property type="entry name" value="LysR_HTH_N"/>
</dbReference>
<dbReference type="GO" id="GO:0043565">
    <property type="term" value="F:sequence-specific DNA binding"/>
    <property type="evidence" value="ECO:0007669"/>
    <property type="project" value="TreeGrafter"/>
</dbReference>
<dbReference type="FunFam" id="3.40.190.290:FF:000001">
    <property type="entry name" value="Transcriptional regulator, LysR family"/>
    <property type="match status" value="1"/>
</dbReference>
<evidence type="ECO:0000313" key="7">
    <source>
        <dbReference type="Proteomes" id="UP000317496"/>
    </source>
</evidence>
<dbReference type="SUPFAM" id="SSF53850">
    <property type="entry name" value="Periplasmic binding protein-like II"/>
    <property type="match status" value="1"/>
</dbReference>
<keyword evidence="7" id="KW-1185">Reference proteome</keyword>
<evidence type="ECO:0000259" key="5">
    <source>
        <dbReference type="PROSITE" id="PS50931"/>
    </source>
</evidence>
<dbReference type="PANTHER" id="PTHR30537">
    <property type="entry name" value="HTH-TYPE TRANSCRIPTIONAL REGULATOR"/>
    <property type="match status" value="1"/>
</dbReference>
<evidence type="ECO:0000256" key="3">
    <source>
        <dbReference type="ARBA" id="ARBA00023125"/>
    </source>
</evidence>
<organism evidence="6 7">
    <name type="scientific">Ferrovibrio terrae</name>
    <dbReference type="NCBI Taxonomy" id="2594003"/>
    <lineage>
        <taxon>Bacteria</taxon>
        <taxon>Pseudomonadati</taxon>
        <taxon>Pseudomonadota</taxon>
        <taxon>Alphaproteobacteria</taxon>
        <taxon>Rhodospirillales</taxon>
        <taxon>Rhodospirillaceae</taxon>
        <taxon>Ferrovibrio</taxon>
    </lineage>
</organism>
<dbReference type="Proteomes" id="UP000317496">
    <property type="component" value="Chromosome"/>
</dbReference>
<keyword evidence="4" id="KW-0804">Transcription</keyword>
<evidence type="ECO:0000256" key="2">
    <source>
        <dbReference type="ARBA" id="ARBA00023015"/>
    </source>
</evidence>
<dbReference type="InterPro" id="IPR036390">
    <property type="entry name" value="WH_DNA-bd_sf"/>
</dbReference>
<dbReference type="SUPFAM" id="SSF46785">
    <property type="entry name" value="Winged helix' DNA-binding domain"/>
    <property type="match status" value="1"/>
</dbReference>
<dbReference type="CDD" id="cd08422">
    <property type="entry name" value="PBP2_CrgA_like"/>
    <property type="match status" value="1"/>
</dbReference>
<accession>A0A516H2T2</accession>
<gene>
    <name evidence="6" type="ORF">FNB15_12775</name>
</gene>
<dbReference type="KEGG" id="fer:FNB15_12775"/>
<dbReference type="Pfam" id="PF00126">
    <property type="entry name" value="HTH_1"/>
    <property type="match status" value="1"/>
</dbReference>
<evidence type="ECO:0000256" key="1">
    <source>
        <dbReference type="ARBA" id="ARBA00009437"/>
    </source>
</evidence>
<protein>
    <submittedName>
        <fullName evidence="6">LysR family transcriptional regulator</fullName>
    </submittedName>
</protein>
<dbReference type="InterPro" id="IPR005119">
    <property type="entry name" value="LysR_subst-bd"/>
</dbReference>
<dbReference type="Pfam" id="PF03466">
    <property type="entry name" value="LysR_substrate"/>
    <property type="match status" value="1"/>
</dbReference>